<evidence type="ECO:0000313" key="6">
    <source>
        <dbReference type="EnsemblMetazoa" id="XP_030830526"/>
    </source>
</evidence>
<reference evidence="7" key="1">
    <citation type="submission" date="2015-02" db="EMBL/GenBank/DDBJ databases">
        <title>Genome sequencing for Strongylocentrotus purpuratus.</title>
        <authorList>
            <person name="Murali S."/>
            <person name="Liu Y."/>
            <person name="Vee V."/>
            <person name="English A."/>
            <person name="Wang M."/>
            <person name="Skinner E."/>
            <person name="Han Y."/>
            <person name="Muzny D.M."/>
            <person name="Worley K.C."/>
            <person name="Gibbs R.A."/>
        </authorList>
    </citation>
    <scope>NUCLEOTIDE SEQUENCE</scope>
</reference>
<evidence type="ECO:0000259" key="4">
    <source>
        <dbReference type="SMART" id="SM00644"/>
    </source>
</evidence>
<dbReference type="SUPFAM" id="SSF55846">
    <property type="entry name" value="N-acetylmuramoyl-L-alanine amidase-like"/>
    <property type="match status" value="1"/>
</dbReference>
<dbReference type="InterPro" id="IPR036505">
    <property type="entry name" value="Amidase/PGRP_sf"/>
</dbReference>
<feature type="domain" description="Peptidoglycan recognition protein family" evidence="5">
    <location>
        <begin position="54"/>
        <end position="196"/>
    </location>
</feature>
<dbReference type="RefSeq" id="XP_030830526.1">
    <property type="nucleotide sequence ID" value="XM_030974666.1"/>
</dbReference>
<dbReference type="InterPro" id="IPR006619">
    <property type="entry name" value="PGRP_domain_met/bac"/>
</dbReference>
<evidence type="ECO:0008006" key="8">
    <source>
        <dbReference type="Google" id="ProtNLM"/>
    </source>
</evidence>
<dbReference type="OrthoDB" id="10001926at2759"/>
<keyword evidence="3" id="KW-0732">Signal</keyword>
<dbReference type="Gene3D" id="3.40.80.10">
    <property type="entry name" value="Peptidoglycan recognition protein-like"/>
    <property type="match status" value="1"/>
</dbReference>
<dbReference type="AlphaFoldDB" id="A0A7M7N4R5"/>
<evidence type="ECO:0000256" key="2">
    <source>
        <dbReference type="ARBA" id="ARBA00022859"/>
    </source>
</evidence>
<feature type="signal peptide" evidence="3">
    <location>
        <begin position="1"/>
        <end position="32"/>
    </location>
</feature>
<evidence type="ECO:0000259" key="5">
    <source>
        <dbReference type="SMART" id="SM00701"/>
    </source>
</evidence>
<dbReference type="SMART" id="SM00644">
    <property type="entry name" value="Ami_2"/>
    <property type="match status" value="1"/>
</dbReference>
<dbReference type="InterPro" id="IPR002502">
    <property type="entry name" value="Amidase_domain"/>
</dbReference>
<dbReference type="Pfam" id="PF01510">
    <property type="entry name" value="Amidase_2"/>
    <property type="match status" value="1"/>
</dbReference>
<dbReference type="FunFam" id="3.40.80.10:FF:000001">
    <property type="entry name" value="Peptidoglycan recognition protein 1"/>
    <property type="match status" value="1"/>
</dbReference>
<dbReference type="PANTHER" id="PTHR11022">
    <property type="entry name" value="PEPTIDOGLYCAN RECOGNITION PROTEIN"/>
    <property type="match status" value="1"/>
</dbReference>
<dbReference type="EnsemblMetazoa" id="XM_030974666">
    <property type="protein sequence ID" value="XP_030830526"/>
    <property type="gene ID" value="LOC764572"/>
</dbReference>
<protein>
    <recommendedName>
        <fullName evidence="8">Peptidoglycan-recognition protein</fullName>
    </recommendedName>
</protein>
<dbReference type="PANTHER" id="PTHR11022:SF41">
    <property type="entry name" value="PEPTIDOGLYCAN-RECOGNITION PROTEIN LC-RELATED"/>
    <property type="match status" value="1"/>
</dbReference>
<dbReference type="SMART" id="SM00701">
    <property type="entry name" value="PGRP"/>
    <property type="match status" value="1"/>
</dbReference>
<dbReference type="GO" id="GO:0008270">
    <property type="term" value="F:zinc ion binding"/>
    <property type="evidence" value="ECO:0007669"/>
    <property type="project" value="InterPro"/>
</dbReference>
<organism evidence="6 7">
    <name type="scientific">Strongylocentrotus purpuratus</name>
    <name type="common">Purple sea urchin</name>
    <dbReference type="NCBI Taxonomy" id="7668"/>
    <lineage>
        <taxon>Eukaryota</taxon>
        <taxon>Metazoa</taxon>
        <taxon>Echinodermata</taxon>
        <taxon>Eleutherozoa</taxon>
        <taxon>Echinozoa</taxon>
        <taxon>Echinoidea</taxon>
        <taxon>Euechinoidea</taxon>
        <taxon>Echinacea</taxon>
        <taxon>Camarodonta</taxon>
        <taxon>Echinidea</taxon>
        <taxon>Strongylocentrotidae</taxon>
        <taxon>Strongylocentrotus</taxon>
    </lineage>
</organism>
<dbReference type="GO" id="GO:0008745">
    <property type="term" value="F:N-acetylmuramoyl-L-alanine amidase activity"/>
    <property type="evidence" value="ECO:0007669"/>
    <property type="project" value="InterPro"/>
</dbReference>
<reference evidence="6" key="2">
    <citation type="submission" date="2021-01" db="UniProtKB">
        <authorList>
            <consortium name="EnsemblMetazoa"/>
        </authorList>
    </citation>
    <scope>IDENTIFICATION</scope>
</reference>
<name>A0A7M7N4R5_STRPU</name>
<feature type="chain" id="PRO_5029790880" description="Peptidoglycan-recognition protein" evidence="3">
    <location>
        <begin position="33"/>
        <end position="233"/>
    </location>
</feature>
<evidence type="ECO:0000256" key="1">
    <source>
        <dbReference type="ARBA" id="ARBA00007553"/>
    </source>
</evidence>
<sequence>MPIFATMGSLYPVFASLLVFASFACHGSLVETEDVSISEADPVALQKKYAVGCPRIISRSEWGARSPKSTSNLVTPLPYAVVHHTDGSSCSTEASCMSQVRGIQNYHMDSNGWDDIGYNFLIGGDGNVYEGRGWNYKGAHASSYNSYSLGISMIGRFTSLTPGQEMLDVLDELLDCALSRDTIIPGYSLFGHRQATSTTCPGDALYTKLQQHKHYVYISGSVGNPLDGEQCSL</sequence>
<accession>A0A7M7N4R5</accession>
<evidence type="ECO:0000313" key="7">
    <source>
        <dbReference type="Proteomes" id="UP000007110"/>
    </source>
</evidence>
<dbReference type="GO" id="GO:0009253">
    <property type="term" value="P:peptidoglycan catabolic process"/>
    <property type="evidence" value="ECO:0007669"/>
    <property type="project" value="InterPro"/>
</dbReference>
<dbReference type="OMA" id="WITEGRH"/>
<dbReference type="CDD" id="cd06583">
    <property type="entry name" value="PGRP"/>
    <property type="match status" value="1"/>
</dbReference>
<dbReference type="Proteomes" id="UP000007110">
    <property type="component" value="Unassembled WGS sequence"/>
</dbReference>
<dbReference type="InParanoid" id="A0A7M7N4R5"/>
<feature type="domain" description="N-acetylmuramoyl-L-alanine amidase" evidence="4">
    <location>
        <begin position="66"/>
        <end position="202"/>
    </location>
</feature>
<keyword evidence="2" id="KW-0391">Immunity</keyword>
<dbReference type="GeneID" id="764572"/>
<comment type="similarity">
    <text evidence="1">Belongs to the N-acetylmuramoyl-L-alanine amidase 2 family.</text>
</comment>
<proteinExistence type="inferred from homology"/>
<keyword evidence="7" id="KW-1185">Reference proteome</keyword>
<dbReference type="GO" id="GO:0002376">
    <property type="term" value="P:immune system process"/>
    <property type="evidence" value="ECO:0007669"/>
    <property type="project" value="UniProtKB-KW"/>
</dbReference>
<dbReference type="InterPro" id="IPR015510">
    <property type="entry name" value="PGRP"/>
</dbReference>
<dbReference type="KEGG" id="spu:764572"/>
<evidence type="ECO:0000256" key="3">
    <source>
        <dbReference type="SAM" id="SignalP"/>
    </source>
</evidence>